<reference evidence="2 3" key="1">
    <citation type="journal article" date="2019" name="Sci. Rep.">
        <title>Orb-weaving spider Araneus ventricosus genome elucidates the spidroin gene catalogue.</title>
        <authorList>
            <person name="Kono N."/>
            <person name="Nakamura H."/>
            <person name="Ohtoshi R."/>
            <person name="Moran D.A.P."/>
            <person name="Shinohara A."/>
            <person name="Yoshida Y."/>
            <person name="Fujiwara M."/>
            <person name="Mori M."/>
            <person name="Tomita M."/>
            <person name="Arakawa K."/>
        </authorList>
    </citation>
    <scope>NUCLEOTIDE SEQUENCE [LARGE SCALE GENOMIC DNA]</scope>
</reference>
<dbReference type="EMBL" id="BGPR01010114">
    <property type="protein sequence ID" value="GBN44322.1"/>
    <property type="molecule type" value="Genomic_DNA"/>
</dbReference>
<feature type="compositionally biased region" description="Polar residues" evidence="1">
    <location>
        <begin position="47"/>
        <end position="58"/>
    </location>
</feature>
<evidence type="ECO:0000256" key="1">
    <source>
        <dbReference type="SAM" id="MobiDB-lite"/>
    </source>
</evidence>
<protein>
    <submittedName>
        <fullName evidence="2">Uncharacterized protein</fullName>
    </submittedName>
</protein>
<accession>A0A4Y2NZN2</accession>
<gene>
    <name evidence="2" type="ORF">AVEN_80436_1</name>
</gene>
<sequence>MTRTTPELAPSSSNFHATPTGGRLSTTYDLKCNRPENMKSEVHHHQTSVPNHGVNSQYPSPNFKTQYYSNRLSLVMSQMAFHFTTLRKTAIHPDYFIFHKRRFRDSSQPEVHLLYSPKNMTLSTPGHVGDSVNQRLCSATPAVGMVTVTK</sequence>
<feature type="region of interest" description="Disordered" evidence="1">
    <location>
        <begin position="38"/>
        <end position="58"/>
    </location>
</feature>
<evidence type="ECO:0000313" key="2">
    <source>
        <dbReference type="EMBL" id="GBN44322.1"/>
    </source>
</evidence>
<evidence type="ECO:0000313" key="3">
    <source>
        <dbReference type="Proteomes" id="UP000499080"/>
    </source>
</evidence>
<organism evidence="2 3">
    <name type="scientific">Araneus ventricosus</name>
    <name type="common">Orbweaver spider</name>
    <name type="synonym">Epeira ventricosa</name>
    <dbReference type="NCBI Taxonomy" id="182803"/>
    <lineage>
        <taxon>Eukaryota</taxon>
        <taxon>Metazoa</taxon>
        <taxon>Ecdysozoa</taxon>
        <taxon>Arthropoda</taxon>
        <taxon>Chelicerata</taxon>
        <taxon>Arachnida</taxon>
        <taxon>Araneae</taxon>
        <taxon>Araneomorphae</taxon>
        <taxon>Entelegynae</taxon>
        <taxon>Araneoidea</taxon>
        <taxon>Araneidae</taxon>
        <taxon>Araneus</taxon>
    </lineage>
</organism>
<keyword evidence="3" id="KW-1185">Reference proteome</keyword>
<proteinExistence type="predicted"/>
<name>A0A4Y2NZN2_ARAVE</name>
<feature type="region of interest" description="Disordered" evidence="1">
    <location>
        <begin position="1"/>
        <end position="26"/>
    </location>
</feature>
<dbReference type="AlphaFoldDB" id="A0A4Y2NZN2"/>
<comment type="caution">
    <text evidence="2">The sequence shown here is derived from an EMBL/GenBank/DDBJ whole genome shotgun (WGS) entry which is preliminary data.</text>
</comment>
<dbReference type="Proteomes" id="UP000499080">
    <property type="component" value="Unassembled WGS sequence"/>
</dbReference>